<feature type="domain" description="Replication factor A C-terminal" evidence="13">
    <location>
        <begin position="449"/>
        <end position="604"/>
    </location>
</feature>
<evidence type="ECO:0000256" key="3">
    <source>
        <dbReference type="ARBA" id="ARBA00022705"/>
    </source>
</evidence>
<dbReference type="PANTHER" id="PTHR47165">
    <property type="entry name" value="OS03G0429900 PROTEIN"/>
    <property type="match status" value="1"/>
</dbReference>
<dbReference type="GO" id="GO:0006281">
    <property type="term" value="P:DNA repair"/>
    <property type="evidence" value="ECO:0007669"/>
    <property type="project" value="InterPro"/>
</dbReference>
<dbReference type="Proteomes" id="UP000799428">
    <property type="component" value="Unassembled WGS sequence"/>
</dbReference>
<keyword evidence="3 9" id="KW-0235">DNA replication</keyword>
<feature type="compositionally biased region" description="Low complexity" evidence="10">
    <location>
        <begin position="144"/>
        <end position="161"/>
    </location>
</feature>
<reference evidence="15" key="1">
    <citation type="journal article" date="2020" name="Stud. Mycol.">
        <title>101 Dothideomycetes genomes: a test case for predicting lifestyles and emergence of pathogens.</title>
        <authorList>
            <person name="Haridas S."/>
            <person name="Albert R."/>
            <person name="Binder M."/>
            <person name="Bloem J."/>
            <person name="Labutti K."/>
            <person name="Salamov A."/>
            <person name="Andreopoulos B."/>
            <person name="Baker S."/>
            <person name="Barry K."/>
            <person name="Bills G."/>
            <person name="Bluhm B."/>
            <person name="Cannon C."/>
            <person name="Castanera R."/>
            <person name="Culley D."/>
            <person name="Daum C."/>
            <person name="Ezra D."/>
            <person name="Gonzalez J."/>
            <person name="Henrissat B."/>
            <person name="Kuo A."/>
            <person name="Liang C."/>
            <person name="Lipzen A."/>
            <person name="Lutzoni F."/>
            <person name="Magnuson J."/>
            <person name="Mondo S."/>
            <person name="Nolan M."/>
            <person name="Ohm R."/>
            <person name="Pangilinan J."/>
            <person name="Park H.-J."/>
            <person name="Ramirez L."/>
            <person name="Alfaro M."/>
            <person name="Sun H."/>
            <person name="Tritt A."/>
            <person name="Yoshinaga Y."/>
            <person name="Zwiers L.-H."/>
            <person name="Turgeon B."/>
            <person name="Goodwin S."/>
            <person name="Spatafora J."/>
            <person name="Crous P."/>
            <person name="Grigoriev I."/>
        </authorList>
    </citation>
    <scope>NUCLEOTIDE SEQUENCE</scope>
    <source>
        <strain evidence="15">CBS 279.74</strain>
    </source>
</reference>
<dbReference type="GO" id="GO:0000781">
    <property type="term" value="C:chromosome, telomeric region"/>
    <property type="evidence" value="ECO:0007669"/>
    <property type="project" value="UniProtKB-ARBA"/>
</dbReference>
<dbReference type="InterPro" id="IPR013955">
    <property type="entry name" value="Rep_factor-A_C"/>
</dbReference>
<evidence type="ECO:0000256" key="6">
    <source>
        <dbReference type="ARBA" id="ARBA00022833"/>
    </source>
</evidence>
<keyword evidence="5 9" id="KW-0863">Zinc-finger</keyword>
<dbReference type="Pfam" id="PF16900">
    <property type="entry name" value="REPA_OB_2"/>
    <property type="match status" value="1"/>
</dbReference>
<dbReference type="GO" id="GO:0003697">
    <property type="term" value="F:single-stranded DNA binding"/>
    <property type="evidence" value="ECO:0007669"/>
    <property type="project" value="UniProtKB-ARBA"/>
</dbReference>
<keyword evidence="6 9" id="KW-0862">Zinc</keyword>
<dbReference type="CDD" id="cd04474">
    <property type="entry name" value="RPA1_DBD_A"/>
    <property type="match status" value="1"/>
</dbReference>
<dbReference type="GO" id="GO:0006260">
    <property type="term" value="P:DNA replication"/>
    <property type="evidence" value="ECO:0007669"/>
    <property type="project" value="UniProtKB-KW"/>
</dbReference>
<dbReference type="FunFam" id="2.40.50.140:FF:000041">
    <property type="entry name" value="Replication protein A subunit"/>
    <property type="match status" value="1"/>
</dbReference>
<sequence>MAEQAINQGSIRSIFEPESPFTDRPVVQCVQIKTMEPKAGDALRVQRFRVVLSDIRNYIQTMIATDSNDIVTSGKLKKGSIVRLLKFGPQVVKDKKILIIMKMEVLDEYGELEKIGCPEPLDLKDEVKQQPASISGDQFYGNKPVQQQAPPQQQQRTVPVHQRNPGTPAHPHLYPIEALSPYGNKWTIRARCTHKGEIKTWNNAKSSGKLFSVNLLDDTGEIRATGFTDACDKFYDLFEEGTVYYISSCEVKIANKKFSTLTNDYELTFKNDSEVEKAEDQDNKPQVRYNFTKIGDLGSIEKDTTIDTLGVLKNAGEVNTIQSKSTNKDFNKRELLLADDTQTSVRLTIWGNQAETFDVPEGAIIAFKGVKVSDFGGKSLSLLSSGSMTVDPDIDEAHKLRGWFDAVGQNAQFNTHASTFTGGSGQDATKTIAQIIEEEAYLQSDSASYFNIKASITYVKNTSTSTLAYPACSTPKCNKKVTENEPNLWWCEKCQMNSPKPQWRYILSIMVADHTGSIWLSSFDEPGQMIIGMPANDLIAMQDQANEDDNKNNTGFHEAVNNATCKMFNFKVRAKMEMYQDQPKPRYQIQSLHSLNFAQEANKLAQILKQYDVNSDSLFVN</sequence>
<keyword evidence="7 9" id="KW-0238">DNA-binding</keyword>
<dbReference type="SUPFAM" id="SSF50249">
    <property type="entry name" value="Nucleic acid-binding proteins"/>
    <property type="match status" value="4"/>
</dbReference>
<dbReference type="GO" id="GO:0007004">
    <property type="term" value="P:telomere maintenance via telomerase"/>
    <property type="evidence" value="ECO:0007669"/>
    <property type="project" value="UniProtKB-ARBA"/>
</dbReference>
<comment type="subcellular location">
    <subcellularLocation>
        <location evidence="1 9">Nucleus</location>
    </subcellularLocation>
</comment>
<dbReference type="NCBIfam" id="TIGR00617">
    <property type="entry name" value="rpa1"/>
    <property type="match status" value="1"/>
</dbReference>
<gene>
    <name evidence="15" type="ORF">K504DRAFT_489482</name>
</gene>
<evidence type="ECO:0000259" key="12">
    <source>
        <dbReference type="Pfam" id="PF04057"/>
    </source>
</evidence>
<keyword evidence="4 9" id="KW-0479">Metal-binding</keyword>
<dbReference type="Pfam" id="PF01336">
    <property type="entry name" value="tRNA_anti-codon"/>
    <property type="match status" value="1"/>
</dbReference>
<evidence type="ECO:0000256" key="1">
    <source>
        <dbReference type="ARBA" id="ARBA00004123"/>
    </source>
</evidence>
<evidence type="ECO:0000256" key="7">
    <source>
        <dbReference type="ARBA" id="ARBA00023125"/>
    </source>
</evidence>
<dbReference type="OrthoDB" id="1751331at2759"/>
<dbReference type="InterPro" id="IPR012340">
    <property type="entry name" value="NA-bd_OB-fold"/>
</dbReference>
<evidence type="ECO:0000256" key="9">
    <source>
        <dbReference type="RuleBase" id="RU364130"/>
    </source>
</evidence>
<dbReference type="Pfam" id="PF04057">
    <property type="entry name" value="Rep-A_N"/>
    <property type="match status" value="1"/>
</dbReference>
<evidence type="ECO:0000259" key="14">
    <source>
        <dbReference type="Pfam" id="PF16900"/>
    </source>
</evidence>
<evidence type="ECO:0000259" key="13">
    <source>
        <dbReference type="Pfam" id="PF08646"/>
    </source>
</evidence>
<dbReference type="InterPro" id="IPR031657">
    <property type="entry name" value="REPA_OB_2"/>
</dbReference>
<dbReference type="InterPro" id="IPR004365">
    <property type="entry name" value="NA-bd_OB_tRNA"/>
</dbReference>
<evidence type="ECO:0000313" key="15">
    <source>
        <dbReference type="EMBL" id="KAF2711644.1"/>
    </source>
</evidence>
<name>A0A6G1KFP2_9PLEO</name>
<dbReference type="Pfam" id="PF08646">
    <property type="entry name" value="Rep_fac-A_C"/>
    <property type="match status" value="1"/>
</dbReference>
<dbReference type="FunFam" id="2.40.50.140:FF:000117">
    <property type="entry name" value="Replication protein A subunit"/>
    <property type="match status" value="1"/>
</dbReference>
<comment type="similarity">
    <text evidence="2 9">Belongs to the replication factor A protein 1 family.</text>
</comment>
<keyword evidence="8 9" id="KW-0539">Nucleus</keyword>
<dbReference type="GO" id="GO:0006310">
    <property type="term" value="P:DNA recombination"/>
    <property type="evidence" value="ECO:0007669"/>
    <property type="project" value="InterPro"/>
</dbReference>
<dbReference type="PANTHER" id="PTHR47165:SF4">
    <property type="entry name" value="OS03G0429900 PROTEIN"/>
    <property type="match status" value="1"/>
</dbReference>
<comment type="function">
    <text evidence="9">As part of the replication protein A (RPA/RP-A), a single-stranded DNA-binding heterotrimeric complex, may play an essential role in DNA replication, recombination and repair. Binds and stabilizes single-stranded DNA intermediates, preventing complementary DNA reannealing and recruiting different proteins involved in DNA metabolism.</text>
</comment>
<feature type="domain" description="Replication protein A OB" evidence="14">
    <location>
        <begin position="294"/>
        <end position="391"/>
    </location>
</feature>
<evidence type="ECO:0000313" key="16">
    <source>
        <dbReference type="Proteomes" id="UP000799428"/>
    </source>
</evidence>
<dbReference type="EMBL" id="MU005767">
    <property type="protein sequence ID" value="KAF2711644.1"/>
    <property type="molecule type" value="Genomic_DNA"/>
</dbReference>
<evidence type="ECO:0000256" key="5">
    <source>
        <dbReference type="ARBA" id="ARBA00022771"/>
    </source>
</evidence>
<proteinExistence type="inferred from homology"/>
<dbReference type="Gene3D" id="2.40.50.140">
    <property type="entry name" value="Nucleic acid-binding proteins"/>
    <property type="match status" value="4"/>
</dbReference>
<feature type="domain" description="OB" evidence="11">
    <location>
        <begin position="195"/>
        <end position="265"/>
    </location>
</feature>
<dbReference type="CDD" id="cd04475">
    <property type="entry name" value="RPA1_DBD_B"/>
    <property type="match status" value="1"/>
</dbReference>
<dbReference type="CDD" id="cd04477">
    <property type="entry name" value="RPA1N"/>
    <property type="match status" value="1"/>
</dbReference>
<protein>
    <recommendedName>
        <fullName evidence="9">Replication protein A subunit</fullName>
    </recommendedName>
</protein>
<dbReference type="InterPro" id="IPR007199">
    <property type="entry name" value="Rep_factor-A_N"/>
</dbReference>
<keyword evidence="16" id="KW-1185">Reference proteome</keyword>
<evidence type="ECO:0000259" key="11">
    <source>
        <dbReference type="Pfam" id="PF01336"/>
    </source>
</evidence>
<organism evidence="15 16">
    <name type="scientific">Pleomassaria siparia CBS 279.74</name>
    <dbReference type="NCBI Taxonomy" id="1314801"/>
    <lineage>
        <taxon>Eukaryota</taxon>
        <taxon>Fungi</taxon>
        <taxon>Dikarya</taxon>
        <taxon>Ascomycota</taxon>
        <taxon>Pezizomycotina</taxon>
        <taxon>Dothideomycetes</taxon>
        <taxon>Pleosporomycetidae</taxon>
        <taxon>Pleosporales</taxon>
        <taxon>Pleomassariaceae</taxon>
        <taxon>Pleomassaria</taxon>
    </lineage>
</organism>
<dbReference type="FunFam" id="2.40.50.140:FF:000090">
    <property type="entry name" value="Replication protein A subunit"/>
    <property type="match status" value="1"/>
</dbReference>
<accession>A0A6G1KFP2</accession>
<dbReference type="CDD" id="cd04476">
    <property type="entry name" value="RPA1_DBD_C"/>
    <property type="match status" value="1"/>
</dbReference>
<evidence type="ECO:0000256" key="2">
    <source>
        <dbReference type="ARBA" id="ARBA00005690"/>
    </source>
</evidence>
<dbReference type="FunFam" id="2.40.50.140:FF:000064">
    <property type="entry name" value="Replication protein A subunit"/>
    <property type="match status" value="1"/>
</dbReference>
<dbReference type="InterPro" id="IPR047192">
    <property type="entry name" value="Euk_RPA1_DBD_C"/>
</dbReference>
<evidence type="ECO:0000256" key="8">
    <source>
        <dbReference type="ARBA" id="ARBA00023242"/>
    </source>
</evidence>
<dbReference type="GO" id="GO:0005662">
    <property type="term" value="C:DNA replication factor A complex"/>
    <property type="evidence" value="ECO:0007669"/>
    <property type="project" value="UniProtKB-ARBA"/>
</dbReference>
<comment type="subunit">
    <text evidence="9">Component of the heterotrimeric canonical replication protein A complex (RPA).</text>
</comment>
<dbReference type="AlphaFoldDB" id="A0A6G1KFP2"/>
<feature type="domain" description="Replication factor-A protein 1 N-terminal" evidence="12">
    <location>
        <begin position="8"/>
        <end position="107"/>
    </location>
</feature>
<feature type="region of interest" description="Disordered" evidence="10">
    <location>
        <begin position="134"/>
        <end position="161"/>
    </location>
</feature>
<dbReference type="InterPro" id="IPR004591">
    <property type="entry name" value="Rfa1"/>
</dbReference>
<dbReference type="GO" id="GO:0008270">
    <property type="term" value="F:zinc ion binding"/>
    <property type="evidence" value="ECO:0007669"/>
    <property type="project" value="UniProtKB-KW"/>
</dbReference>
<evidence type="ECO:0000256" key="4">
    <source>
        <dbReference type="ARBA" id="ARBA00022723"/>
    </source>
</evidence>
<evidence type="ECO:0000256" key="10">
    <source>
        <dbReference type="SAM" id="MobiDB-lite"/>
    </source>
</evidence>